<feature type="compositionally biased region" description="Basic and acidic residues" evidence="7">
    <location>
        <begin position="1"/>
        <end position="20"/>
    </location>
</feature>
<evidence type="ECO:0000259" key="8">
    <source>
        <dbReference type="PROSITE" id="PS51148"/>
    </source>
</evidence>
<evidence type="ECO:0000313" key="10">
    <source>
        <dbReference type="Proteomes" id="UP000829720"/>
    </source>
</evidence>
<evidence type="ECO:0000313" key="9">
    <source>
        <dbReference type="EMBL" id="KAI1892812.1"/>
    </source>
</evidence>
<accession>A0A8T3D9Q6</accession>
<feature type="region of interest" description="Disordered" evidence="7">
    <location>
        <begin position="554"/>
        <end position="578"/>
    </location>
</feature>
<feature type="compositionally biased region" description="Polar residues" evidence="7">
    <location>
        <begin position="98"/>
        <end position="112"/>
    </location>
</feature>
<dbReference type="PANTHER" id="PTHR13392:SF14">
    <property type="entry name" value="ATAXIN-1-LIKE"/>
    <property type="match status" value="1"/>
</dbReference>
<evidence type="ECO:0000256" key="7">
    <source>
        <dbReference type="SAM" id="MobiDB-lite"/>
    </source>
</evidence>
<organism evidence="9 10">
    <name type="scientific">Albula goreensis</name>
    <dbReference type="NCBI Taxonomy" id="1534307"/>
    <lineage>
        <taxon>Eukaryota</taxon>
        <taxon>Metazoa</taxon>
        <taxon>Chordata</taxon>
        <taxon>Craniata</taxon>
        <taxon>Vertebrata</taxon>
        <taxon>Euteleostomi</taxon>
        <taxon>Actinopterygii</taxon>
        <taxon>Neopterygii</taxon>
        <taxon>Teleostei</taxon>
        <taxon>Albuliformes</taxon>
        <taxon>Albulidae</taxon>
        <taxon>Albula</taxon>
    </lineage>
</organism>
<evidence type="ECO:0000256" key="1">
    <source>
        <dbReference type="ARBA" id="ARBA00004123"/>
    </source>
</evidence>
<dbReference type="SUPFAM" id="SSF102031">
    <property type="entry name" value="AXH domain"/>
    <property type="match status" value="1"/>
</dbReference>
<proteinExistence type="predicted"/>
<protein>
    <recommendedName>
        <fullName evidence="8">AXH domain-containing protein</fullName>
    </recommendedName>
</protein>
<dbReference type="Proteomes" id="UP000829720">
    <property type="component" value="Unassembled WGS sequence"/>
</dbReference>
<evidence type="ECO:0000256" key="2">
    <source>
        <dbReference type="ARBA" id="ARBA00022491"/>
    </source>
</evidence>
<evidence type="ECO:0000256" key="4">
    <source>
        <dbReference type="ARBA" id="ARBA00023125"/>
    </source>
</evidence>
<keyword evidence="5" id="KW-0804">Transcription</keyword>
<dbReference type="PROSITE" id="PS51148">
    <property type="entry name" value="AXH"/>
    <property type="match status" value="1"/>
</dbReference>
<feature type="region of interest" description="Disordered" evidence="7">
    <location>
        <begin position="184"/>
        <end position="222"/>
    </location>
</feature>
<feature type="compositionally biased region" description="Basic and acidic residues" evidence="7">
    <location>
        <begin position="205"/>
        <end position="214"/>
    </location>
</feature>
<name>A0A8T3D9Q6_9TELE</name>
<keyword evidence="3" id="KW-0805">Transcription regulation</keyword>
<dbReference type="GO" id="GO:0007399">
    <property type="term" value="P:nervous system development"/>
    <property type="evidence" value="ECO:0007669"/>
    <property type="project" value="TreeGrafter"/>
</dbReference>
<dbReference type="InterPro" id="IPR043404">
    <property type="entry name" value="ATAXIN1-like"/>
</dbReference>
<dbReference type="Pfam" id="PF08517">
    <property type="entry name" value="AXH"/>
    <property type="match status" value="1"/>
</dbReference>
<evidence type="ECO:0000256" key="5">
    <source>
        <dbReference type="ARBA" id="ARBA00023163"/>
    </source>
</evidence>
<feature type="region of interest" description="Disordered" evidence="7">
    <location>
        <begin position="1"/>
        <end position="153"/>
    </location>
</feature>
<feature type="region of interest" description="Disordered" evidence="7">
    <location>
        <begin position="591"/>
        <end position="657"/>
    </location>
</feature>
<dbReference type="SMART" id="SM00536">
    <property type="entry name" value="AXH"/>
    <property type="match status" value="1"/>
</dbReference>
<dbReference type="OrthoDB" id="10000452at2759"/>
<gene>
    <name evidence="9" type="ORF">AGOR_G00137370</name>
</gene>
<dbReference type="GO" id="GO:0003723">
    <property type="term" value="F:RNA binding"/>
    <property type="evidence" value="ECO:0007669"/>
    <property type="project" value="InterPro"/>
</dbReference>
<comment type="subcellular location">
    <subcellularLocation>
        <location evidence="1">Nucleus</location>
    </subcellularLocation>
</comment>
<keyword evidence="10" id="KW-1185">Reference proteome</keyword>
<keyword evidence="2" id="KW-0678">Repressor</keyword>
<dbReference type="GO" id="GO:0000122">
    <property type="term" value="P:negative regulation of transcription by RNA polymerase II"/>
    <property type="evidence" value="ECO:0007669"/>
    <property type="project" value="TreeGrafter"/>
</dbReference>
<reference evidence="9" key="1">
    <citation type="submission" date="2021-01" db="EMBL/GenBank/DDBJ databases">
        <authorList>
            <person name="Zahm M."/>
            <person name="Roques C."/>
            <person name="Cabau C."/>
            <person name="Klopp C."/>
            <person name="Donnadieu C."/>
            <person name="Jouanno E."/>
            <person name="Lampietro C."/>
            <person name="Louis A."/>
            <person name="Herpin A."/>
            <person name="Echchiki A."/>
            <person name="Berthelot C."/>
            <person name="Parey E."/>
            <person name="Roest-Crollius H."/>
            <person name="Braasch I."/>
            <person name="Postlethwait J."/>
            <person name="Bobe J."/>
            <person name="Montfort J."/>
            <person name="Bouchez O."/>
            <person name="Begum T."/>
            <person name="Mejri S."/>
            <person name="Adams A."/>
            <person name="Chen W.-J."/>
            <person name="Guiguen Y."/>
        </authorList>
    </citation>
    <scope>NUCLEOTIDE SEQUENCE</scope>
    <source>
        <tissue evidence="9">Blood</tissue>
    </source>
</reference>
<dbReference type="GO" id="GO:0003677">
    <property type="term" value="F:DNA binding"/>
    <property type="evidence" value="ECO:0007669"/>
    <property type="project" value="UniProtKB-KW"/>
</dbReference>
<sequence length="657" mass="71456">MSSAPDRGKECLPPKKRESRQGSSDRVPDDDFKPPAPLRVRPGLGRHVESKEPSEGPQPLPRYGRDLLPPPPAPPPAPAGHKFALPWPLSYPTATPGPFSSSTIGGRCSPSSPAWRDPSTDPGAPHHSRWQRGGPESAHILPHHPTYKSHFPPDSREMWSYLNTGKRDFSPSSLFSHAHLFSHQPTPYAKEPQDSRRSYQAKKPNGFDRMDGRHAHSHAHMPVGRLSAVAEDYLYESKMKQASSSSHTNGKRRYHDDQRATSGPSFKDSHGVEGPNAHSSPQDKGPRATIKAPPPIATDSRTFKVPMDTMSTVGSPGEAQIYYALGPVYSGLQQTPLAYPLYSHHSQAPVLPLYGLQTETSHPLRNSQLSPLVEAITQHNSHSPGQSPAPRPPSHSSPSPGGGYRPQVTAATAATTHHGGRSSAGSPPASQPPPVLLPHFAKGSVIELSSGRLKLVEELQTEDFMLCADTSPEFHLSSCTVLLISPSPAPGFSHLQVLLTDRNTQELLKVLVEYPFFVRDRGWSSCCPQRTAQLYGLRCRQLSVGDVCLVLTPSPSPSPSGAQPPAAPPRNHTRGGERTHARVGYEVSVQTVEKIPPPPPTPPPPPSPCPLPPRPHPVRPRESMQGRKRRWSAPDLLEADNRTPPDLPHTSKHGKQQ</sequence>
<dbReference type="GO" id="GO:0005634">
    <property type="term" value="C:nucleus"/>
    <property type="evidence" value="ECO:0007669"/>
    <property type="project" value="UniProtKB-SubCell"/>
</dbReference>
<dbReference type="InterPro" id="IPR036096">
    <property type="entry name" value="Ataxin_AXH_dom_sf"/>
</dbReference>
<dbReference type="AlphaFoldDB" id="A0A8T3D9Q6"/>
<evidence type="ECO:0000256" key="3">
    <source>
        <dbReference type="ARBA" id="ARBA00023015"/>
    </source>
</evidence>
<dbReference type="PANTHER" id="PTHR13392">
    <property type="entry name" value="ATAXIN 1"/>
    <property type="match status" value="1"/>
</dbReference>
<feature type="region of interest" description="Disordered" evidence="7">
    <location>
        <begin position="378"/>
        <end position="436"/>
    </location>
</feature>
<keyword evidence="4" id="KW-0238">DNA-binding</keyword>
<feature type="compositionally biased region" description="Pro residues" evidence="7">
    <location>
        <begin position="595"/>
        <end position="615"/>
    </location>
</feature>
<evidence type="ECO:0000256" key="6">
    <source>
        <dbReference type="ARBA" id="ARBA00023242"/>
    </source>
</evidence>
<feature type="domain" description="AXH" evidence="8">
    <location>
        <begin position="428"/>
        <end position="559"/>
    </location>
</feature>
<dbReference type="InterPro" id="IPR003652">
    <property type="entry name" value="Ataxin_AXH_dom"/>
</dbReference>
<feature type="compositionally biased region" description="Pro residues" evidence="7">
    <location>
        <begin position="68"/>
        <end position="78"/>
    </location>
</feature>
<feature type="region of interest" description="Disordered" evidence="7">
    <location>
        <begin position="240"/>
        <end position="303"/>
    </location>
</feature>
<comment type="caution">
    <text evidence="9">The sequence shown here is derived from an EMBL/GenBank/DDBJ whole genome shotgun (WGS) entry which is preliminary data.</text>
</comment>
<keyword evidence="6" id="KW-0539">Nucleus</keyword>
<dbReference type="EMBL" id="JAERUA010000012">
    <property type="protein sequence ID" value="KAI1892812.1"/>
    <property type="molecule type" value="Genomic_DNA"/>
</dbReference>